<evidence type="ECO:0000259" key="1">
    <source>
        <dbReference type="Pfam" id="PF04321"/>
    </source>
</evidence>
<dbReference type="PANTHER" id="PTHR10491">
    <property type="entry name" value="DTDP-4-DEHYDRORHAMNOSE REDUCTASE"/>
    <property type="match status" value="1"/>
</dbReference>
<dbReference type="GO" id="GO:0006556">
    <property type="term" value="P:S-adenosylmethionine biosynthetic process"/>
    <property type="evidence" value="ECO:0007669"/>
    <property type="project" value="UniProtKB-UniPathway"/>
</dbReference>
<dbReference type="GO" id="GO:0048269">
    <property type="term" value="C:methionine adenosyltransferase complex"/>
    <property type="evidence" value="ECO:0007669"/>
    <property type="project" value="TreeGrafter"/>
</dbReference>
<keyword evidence="3" id="KW-1185">Reference proteome</keyword>
<name>A0A0C3HB55_OIDMZ</name>
<dbReference type="UniPathway" id="UPA00315">
    <property type="reaction ID" value="UER00080"/>
</dbReference>
<accession>A0A0C3HB55</accession>
<feature type="domain" description="RmlD-like substrate binding" evidence="1">
    <location>
        <begin position="5"/>
        <end position="297"/>
    </location>
</feature>
<evidence type="ECO:0000313" key="2">
    <source>
        <dbReference type="EMBL" id="KIM99576.1"/>
    </source>
</evidence>
<dbReference type="HOGENOM" id="CLU_045518_0_1_1"/>
<dbReference type="OrthoDB" id="6235964at2759"/>
<organism evidence="2 3">
    <name type="scientific">Oidiodendron maius (strain Zn)</name>
    <dbReference type="NCBI Taxonomy" id="913774"/>
    <lineage>
        <taxon>Eukaryota</taxon>
        <taxon>Fungi</taxon>
        <taxon>Dikarya</taxon>
        <taxon>Ascomycota</taxon>
        <taxon>Pezizomycotina</taxon>
        <taxon>Leotiomycetes</taxon>
        <taxon>Leotiomycetes incertae sedis</taxon>
        <taxon>Myxotrichaceae</taxon>
        <taxon>Oidiodendron</taxon>
    </lineage>
</organism>
<dbReference type="InterPro" id="IPR029903">
    <property type="entry name" value="RmlD-like-bd"/>
</dbReference>
<dbReference type="FunFam" id="3.40.50.720:FF:000357">
    <property type="entry name" value="Methionine adenosyltransferase 2 subunit beta"/>
    <property type="match status" value="1"/>
</dbReference>
<dbReference type="Pfam" id="PF04321">
    <property type="entry name" value="RmlD_sub_bind"/>
    <property type="match status" value="1"/>
</dbReference>
<protein>
    <recommendedName>
        <fullName evidence="1">RmlD-like substrate binding domain-containing protein</fullName>
    </recommendedName>
</protein>
<dbReference type="GO" id="GO:0048270">
    <property type="term" value="F:methionine adenosyltransferase regulator activity"/>
    <property type="evidence" value="ECO:0007669"/>
    <property type="project" value="TreeGrafter"/>
</dbReference>
<proteinExistence type="predicted"/>
<reference evidence="2 3" key="1">
    <citation type="submission" date="2014-04" db="EMBL/GenBank/DDBJ databases">
        <authorList>
            <consortium name="DOE Joint Genome Institute"/>
            <person name="Kuo A."/>
            <person name="Martino E."/>
            <person name="Perotto S."/>
            <person name="Kohler A."/>
            <person name="Nagy L.G."/>
            <person name="Floudas D."/>
            <person name="Copeland A."/>
            <person name="Barry K.W."/>
            <person name="Cichocki N."/>
            <person name="Veneault-Fourrey C."/>
            <person name="LaButti K."/>
            <person name="Lindquist E.A."/>
            <person name="Lipzen A."/>
            <person name="Lundell T."/>
            <person name="Morin E."/>
            <person name="Murat C."/>
            <person name="Sun H."/>
            <person name="Tunlid A."/>
            <person name="Henrissat B."/>
            <person name="Grigoriev I.V."/>
            <person name="Hibbett D.S."/>
            <person name="Martin F."/>
            <person name="Nordberg H.P."/>
            <person name="Cantor M.N."/>
            <person name="Hua S.X."/>
        </authorList>
    </citation>
    <scope>NUCLEOTIDE SEQUENCE [LARGE SCALE GENOMIC DNA]</scope>
    <source>
        <strain evidence="2 3">Zn</strain>
    </source>
</reference>
<dbReference type="EMBL" id="KN832878">
    <property type="protein sequence ID" value="KIM99576.1"/>
    <property type="molecule type" value="Genomic_DNA"/>
</dbReference>
<dbReference type="Gene3D" id="3.40.50.720">
    <property type="entry name" value="NAD(P)-binding Rossmann-like Domain"/>
    <property type="match status" value="1"/>
</dbReference>
<sequence length="316" mass="35054">MAKTALITGATGLLGRQVVTAFERKEWQVVGTGFTRAKRPSTLKLDLGSEANITSTIEEVKPQVVVHCAANRFPDKCDSDPEGTRALNVTASASLAKICAARDIFLIYISTDYVFPGTEGDAPYEADSRPKPPNLYGETKYEGEKAVLREYESAGKQGWGVVLRVPVLYGEAEKPSESAVNVLMDAVWKAQDKDAGLRMDHWAIRYPTNTEDVGRVCHDVTAAYLSKQEKAVLPGILQFSSEDKYTKYEICQLFAQIMGLTLEGMEANAQGNDPNASVQRPYDCHLSTRTLQELGIDVATQDFVGWWRREMRAYRK</sequence>
<dbReference type="Proteomes" id="UP000054321">
    <property type="component" value="Unassembled WGS sequence"/>
</dbReference>
<dbReference type="AlphaFoldDB" id="A0A0C3HB55"/>
<dbReference type="PANTHER" id="PTHR10491:SF4">
    <property type="entry name" value="METHIONINE ADENOSYLTRANSFERASE 2 SUBUNIT BETA"/>
    <property type="match status" value="1"/>
</dbReference>
<evidence type="ECO:0000313" key="3">
    <source>
        <dbReference type="Proteomes" id="UP000054321"/>
    </source>
</evidence>
<reference evidence="3" key="2">
    <citation type="submission" date="2015-01" db="EMBL/GenBank/DDBJ databases">
        <title>Evolutionary Origins and Diversification of the Mycorrhizal Mutualists.</title>
        <authorList>
            <consortium name="DOE Joint Genome Institute"/>
            <consortium name="Mycorrhizal Genomics Consortium"/>
            <person name="Kohler A."/>
            <person name="Kuo A."/>
            <person name="Nagy L.G."/>
            <person name="Floudas D."/>
            <person name="Copeland A."/>
            <person name="Barry K.W."/>
            <person name="Cichocki N."/>
            <person name="Veneault-Fourrey C."/>
            <person name="LaButti K."/>
            <person name="Lindquist E.A."/>
            <person name="Lipzen A."/>
            <person name="Lundell T."/>
            <person name="Morin E."/>
            <person name="Murat C."/>
            <person name="Riley R."/>
            <person name="Ohm R."/>
            <person name="Sun H."/>
            <person name="Tunlid A."/>
            <person name="Henrissat B."/>
            <person name="Grigoriev I.V."/>
            <person name="Hibbett D.S."/>
            <person name="Martin F."/>
        </authorList>
    </citation>
    <scope>NUCLEOTIDE SEQUENCE [LARGE SCALE GENOMIC DNA]</scope>
    <source>
        <strain evidence="3">Zn</strain>
    </source>
</reference>
<dbReference type="STRING" id="913774.A0A0C3HB55"/>
<gene>
    <name evidence="2" type="ORF">OIDMADRAFT_181015</name>
</gene>
<dbReference type="InterPro" id="IPR005913">
    <property type="entry name" value="dTDP_dehydrorham_reduct"/>
</dbReference>
<dbReference type="InParanoid" id="A0A0C3HB55"/>
<dbReference type="SUPFAM" id="SSF51735">
    <property type="entry name" value="NAD(P)-binding Rossmann-fold domains"/>
    <property type="match status" value="1"/>
</dbReference>
<dbReference type="InterPro" id="IPR036291">
    <property type="entry name" value="NAD(P)-bd_dom_sf"/>
</dbReference>
<dbReference type="CDD" id="cd05254">
    <property type="entry name" value="dTDP_HR_like_SDR_e"/>
    <property type="match status" value="1"/>
</dbReference>